<organism evidence="1">
    <name type="scientific">Arundo donax</name>
    <name type="common">Giant reed</name>
    <name type="synonym">Donax arundinaceus</name>
    <dbReference type="NCBI Taxonomy" id="35708"/>
    <lineage>
        <taxon>Eukaryota</taxon>
        <taxon>Viridiplantae</taxon>
        <taxon>Streptophyta</taxon>
        <taxon>Embryophyta</taxon>
        <taxon>Tracheophyta</taxon>
        <taxon>Spermatophyta</taxon>
        <taxon>Magnoliopsida</taxon>
        <taxon>Liliopsida</taxon>
        <taxon>Poales</taxon>
        <taxon>Poaceae</taxon>
        <taxon>PACMAD clade</taxon>
        <taxon>Arundinoideae</taxon>
        <taxon>Arundineae</taxon>
        <taxon>Arundo</taxon>
    </lineage>
</organism>
<name>A0A0A9FNE3_ARUDO</name>
<sequence length="77" mass="9122">MHSWQCISSVVVQILLKFLIQWRNETFLHGIPLLQAMLNMALEEKPSGCINKWNLQEYCQTRSLLWGFYMHAAILVW</sequence>
<reference evidence="1" key="2">
    <citation type="journal article" date="2015" name="Data Brief">
        <title>Shoot transcriptome of the giant reed, Arundo donax.</title>
        <authorList>
            <person name="Barrero R.A."/>
            <person name="Guerrero F.D."/>
            <person name="Moolhuijzen P."/>
            <person name="Goolsby J.A."/>
            <person name="Tidwell J."/>
            <person name="Bellgard S.E."/>
            <person name="Bellgard M.I."/>
        </authorList>
    </citation>
    <scope>NUCLEOTIDE SEQUENCE</scope>
    <source>
        <tissue evidence="1">Shoot tissue taken approximately 20 cm above the soil surface</tissue>
    </source>
</reference>
<proteinExistence type="predicted"/>
<dbReference type="EMBL" id="GBRH01183561">
    <property type="protein sequence ID" value="JAE14335.1"/>
    <property type="molecule type" value="Transcribed_RNA"/>
</dbReference>
<accession>A0A0A9FNE3</accession>
<evidence type="ECO:0000313" key="1">
    <source>
        <dbReference type="EMBL" id="JAE14335.1"/>
    </source>
</evidence>
<reference evidence="1" key="1">
    <citation type="submission" date="2014-09" db="EMBL/GenBank/DDBJ databases">
        <authorList>
            <person name="Magalhaes I.L.F."/>
            <person name="Oliveira U."/>
            <person name="Santos F.R."/>
            <person name="Vidigal T.H.D.A."/>
            <person name="Brescovit A.D."/>
            <person name="Santos A.J."/>
        </authorList>
    </citation>
    <scope>NUCLEOTIDE SEQUENCE</scope>
    <source>
        <tissue evidence="1">Shoot tissue taken approximately 20 cm above the soil surface</tissue>
    </source>
</reference>
<protein>
    <submittedName>
        <fullName evidence="1">Uncharacterized protein</fullName>
    </submittedName>
</protein>
<dbReference type="AlphaFoldDB" id="A0A0A9FNE3"/>